<evidence type="ECO:0000313" key="3">
    <source>
        <dbReference type="Proteomes" id="UP000507470"/>
    </source>
</evidence>
<keyword evidence="3" id="KW-1185">Reference proteome</keyword>
<sequence>MPTDYGTQDTALHNNSPKKLEDRRRKLYLVMKEAKRNSRTTTLVRDRLFINELYRIRDEVETAEMPYQGGSLPTRQGGSSPPRQRDATPQRLSYATPQRQSDATPPRIEQTTSTPSSDSSHKKRSWSGSTPKGHYKNCRRVHHIDSSTRFDRSDISHVDIANNDVKSNCNETMYNEETFEQINCILENYLRLQSNALIINCNDMNGQSRQKINKWDHKKAPEFRTYIKIDRLDRLLRNLKNVNLENVDNNNVNAFVNVIGIVVLESAKTTFGMRTDKPKRRALKTRETSHGLIMTANLHGKTLESLSAGSNQHLRFYYITKLKILRGNIKKLWTKP</sequence>
<gene>
    <name evidence="2" type="ORF">MCOR_45485</name>
</gene>
<proteinExistence type="predicted"/>
<reference evidence="2 3" key="1">
    <citation type="submission" date="2020-06" db="EMBL/GenBank/DDBJ databases">
        <authorList>
            <person name="Li R."/>
            <person name="Bekaert M."/>
        </authorList>
    </citation>
    <scope>NUCLEOTIDE SEQUENCE [LARGE SCALE GENOMIC DNA]</scope>
    <source>
        <strain evidence="3">wild</strain>
    </source>
</reference>
<dbReference type="Proteomes" id="UP000507470">
    <property type="component" value="Unassembled WGS sequence"/>
</dbReference>
<protein>
    <submittedName>
        <fullName evidence="2">Uncharacterized protein</fullName>
    </submittedName>
</protein>
<organism evidence="2 3">
    <name type="scientific">Mytilus coruscus</name>
    <name type="common">Sea mussel</name>
    <dbReference type="NCBI Taxonomy" id="42192"/>
    <lineage>
        <taxon>Eukaryota</taxon>
        <taxon>Metazoa</taxon>
        <taxon>Spiralia</taxon>
        <taxon>Lophotrochozoa</taxon>
        <taxon>Mollusca</taxon>
        <taxon>Bivalvia</taxon>
        <taxon>Autobranchia</taxon>
        <taxon>Pteriomorphia</taxon>
        <taxon>Mytilida</taxon>
        <taxon>Mytiloidea</taxon>
        <taxon>Mytilidae</taxon>
        <taxon>Mytilinae</taxon>
        <taxon>Mytilus</taxon>
    </lineage>
</organism>
<evidence type="ECO:0000256" key="1">
    <source>
        <dbReference type="SAM" id="MobiDB-lite"/>
    </source>
</evidence>
<feature type="compositionally biased region" description="Polar residues" evidence="1">
    <location>
        <begin position="1"/>
        <end position="17"/>
    </location>
</feature>
<feature type="region of interest" description="Disordered" evidence="1">
    <location>
        <begin position="64"/>
        <end position="140"/>
    </location>
</feature>
<dbReference type="AlphaFoldDB" id="A0A6J8DYR6"/>
<name>A0A6J8DYR6_MYTCO</name>
<accession>A0A6J8DYR6</accession>
<evidence type="ECO:0000313" key="2">
    <source>
        <dbReference type="EMBL" id="CAC5412512.1"/>
    </source>
</evidence>
<feature type="region of interest" description="Disordered" evidence="1">
    <location>
        <begin position="1"/>
        <end position="20"/>
    </location>
</feature>
<feature type="compositionally biased region" description="Polar residues" evidence="1">
    <location>
        <begin position="90"/>
        <end position="103"/>
    </location>
</feature>
<feature type="compositionally biased region" description="Polar residues" evidence="1">
    <location>
        <begin position="71"/>
        <end position="82"/>
    </location>
</feature>
<dbReference type="EMBL" id="CACVKT020008034">
    <property type="protein sequence ID" value="CAC5412512.1"/>
    <property type="molecule type" value="Genomic_DNA"/>
</dbReference>